<feature type="region of interest" description="Disordered" evidence="1">
    <location>
        <begin position="215"/>
        <end position="246"/>
    </location>
</feature>
<dbReference type="OrthoDB" id="8249012at2759"/>
<dbReference type="EnsemblMetazoa" id="CLYHEMT000489.2">
    <property type="protein sequence ID" value="CLYHEMP000489.2"/>
    <property type="gene ID" value="CLYHEMG000489"/>
</dbReference>
<dbReference type="PANTHER" id="PTHR21521">
    <property type="entry name" value="AMUN, ISOFORM A"/>
    <property type="match status" value="1"/>
</dbReference>
<protein>
    <submittedName>
        <fullName evidence="2">Uncharacterized protein</fullName>
    </submittedName>
</protein>
<evidence type="ECO:0000313" key="2">
    <source>
        <dbReference type="EnsemblMetazoa" id="CLYHEMP000489.2"/>
    </source>
</evidence>
<reference evidence="2" key="1">
    <citation type="submission" date="2021-01" db="UniProtKB">
        <authorList>
            <consortium name="EnsemblMetazoa"/>
        </authorList>
    </citation>
    <scope>IDENTIFICATION</scope>
</reference>
<evidence type="ECO:0000256" key="1">
    <source>
        <dbReference type="SAM" id="MobiDB-lite"/>
    </source>
</evidence>
<feature type="compositionally biased region" description="Basic and acidic residues" evidence="1">
    <location>
        <begin position="217"/>
        <end position="237"/>
    </location>
</feature>
<sequence>NIFKMAGKKAVKFSFLIEDPKIWKQYKESYAVVFQKFCLNPKKRILKGLDEWFQNEFGKEIHERNPHHLVKEDLKKLMEWKLTRGKFRPRLTQMIAENKEEDIRTYSEEAFKNIDDPKKCIERLCKLRAVGPATASAILTAYKPEKYAFMADEAVQSVLSGKIDYTLKYYLKFLDEVRLKAKQLSATDDTTWTPHQIEICLWTAAMATKLDVNMSNEVKEEKPGSKRKSTDQLETSKKAKKVKSKN</sequence>
<dbReference type="Proteomes" id="UP000594262">
    <property type="component" value="Unplaced"/>
</dbReference>
<dbReference type="PANTHER" id="PTHR21521:SF0">
    <property type="entry name" value="AMUN, ISOFORM A"/>
    <property type="match status" value="1"/>
</dbReference>
<keyword evidence="3" id="KW-1185">Reference proteome</keyword>
<proteinExistence type="predicted"/>
<name>A0A7M5UFK5_9CNID</name>
<organism evidence="2 3">
    <name type="scientific">Clytia hemisphaerica</name>
    <dbReference type="NCBI Taxonomy" id="252671"/>
    <lineage>
        <taxon>Eukaryota</taxon>
        <taxon>Metazoa</taxon>
        <taxon>Cnidaria</taxon>
        <taxon>Hydrozoa</taxon>
        <taxon>Hydroidolina</taxon>
        <taxon>Leptothecata</taxon>
        <taxon>Obeliida</taxon>
        <taxon>Clytiidae</taxon>
        <taxon>Clytia</taxon>
    </lineage>
</organism>
<evidence type="ECO:0000313" key="3">
    <source>
        <dbReference type="Proteomes" id="UP000594262"/>
    </source>
</evidence>
<dbReference type="AlphaFoldDB" id="A0A7M5UFK5"/>
<accession>A0A7M5UFK5</accession>